<proteinExistence type="predicted"/>
<keyword evidence="1" id="KW-0227">DNA damage</keyword>
<dbReference type="GO" id="GO:0006281">
    <property type="term" value="P:DNA repair"/>
    <property type="evidence" value="ECO:0007669"/>
    <property type="project" value="InterPro"/>
</dbReference>
<name>A0A382QC08_9ZZZZ</name>
<dbReference type="SUPFAM" id="SSF56672">
    <property type="entry name" value="DNA/RNA polymerases"/>
    <property type="match status" value="1"/>
</dbReference>
<evidence type="ECO:0000259" key="2">
    <source>
        <dbReference type="Pfam" id="PF00817"/>
    </source>
</evidence>
<dbReference type="InterPro" id="IPR001126">
    <property type="entry name" value="UmuC"/>
</dbReference>
<feature type="non-terminal residue" evidence="3">
    <location>
        <position position="195"/>
    </location>
</feature>
<evidence type="ECO:0000313" key="3">
    <source>
        <dbReference type="EMBL" id="SVC82587.1"/>
    </source>
</evidence>
<dbReference type="EMBL" id="UINC01113163">
    <property type="protein sequence ID" value="SVC82587.1"/>
    <property type="molecule type" value="Genomic_DNA"/>
</dbReference>
<protein>
    <recommendedName>
        <fullName evidence="2">UmuC domain-containing protein</fullName>
    </recommendedName>
</protein>
<dbReference type="PANTHER" id="PTHR35369">
    <property type="entry name" value="BLR3025 PROTEIN-RELATED"/>
    <property type="match status" value="1"/>
</dbReference>
<sequence>VCLYLPPQAVTSPVQDATRELVHLAREYAPRIELQGSQLVILDMHGMKQLRGSPQEIGVMLRRTAADRGFVIRVAVAATKMAALLATQGRSGLTVIEPGAEADVLASLPVTVLKRLAKTQASGTNTKKVGDEACHLYRPGVSTVPTALALPILMLVPIVQRWGLKTLGEVVALPAEKIFSRLGSGGMELQRIARG</sequence>
<reference evidence="3" key="1">
    <citation type="submission" date="2018-05" db="EMBL/GenBank/DDBJ databases">
        <authorList>
            <person name="Lanie J.A."/>
            <person name="Ng W.-L."/>
            <person name="Kazmierczak K.M."/>
            <person name="Andrzejewski T.M."/>
            <person name="Davidsen T.M."/>
            <person name="Wayne K.J."/>
            <person name="Tettelin H."/>
            <person name="Glass J.I."/>
            <person name="Rusch D."/>
            <person name="Podicherti R."/>
            <person name="Tsui H.-C.T."/>
            <person name="Winkler M.E."/>
        </authorList>
    </citation>
    <scope>NUCLEOTIDE SEQUENCE</scope>
</reference>
<feature type="non-terminal residue" evidence="3">
    <location>
        <position position="1"/>
    </location>
</feature>
<organism evidence="3">
    <name type="scientific">marine metagenome</name>
    <dbReference type="NCBI Taxonomy" id="408172"/>
    <lineage>
        <taxon>unclassified sequences</taxon>
        <taxon>metagenomes</taxon>
        <taxon>ecological metagenomes</taxon>
    </lineage>
</organism>
<feature type="domain" description="UmuC" evidence="2">
    <location>
        <begin position="13"/>
        <end position="87"/>
    </location>
</feature>
<dbReference type="InterPro" id="IPR050356">
    <property type="entry name" value="SulA_CellDiv_inhibitor"/>
</dbReference>
<dbReference type="PANTHER" id="PTHR35369:SF2">
    <property type="entry name" value="BLR3025 PROTEIN"/>
    <property type="match status" value="1"/>
</dbReference>
<gene>
    <name evidence="3" type="ORF">METZ01_LOCUS335441</name>
</gene>
<dbReference type="AlphaFoldDB" id="A0A382QC08"/>
<accession>A0A382QC08</accession>
<evidence type="ECO:0000256" key="1">
    <source>
        <dbReference type="ARBA" id="ARBA00022763"/>
    </source>
</evidence>
<dbReference type="Pfam" id="PF00817">
    <property type="entry name" value="IMS"/>
    <property type="match status" value="1"/>
</dbReference>
<dbReference type="InterPro" id="IPR043502">
    <property type="entry name" value="DNA/RNA_pol_sf"/>
</dbReference>